<evidence type="ECO:0000313" key="6">
    <source>
        <dbReference type="EMBL" id="KAK9816554.1"/>
    </source>
</evidence>
<dbReference type="Pfam" id="PF08706">
    <property type="entry name" value="D5_N"/>
    <property type="match status" value="1"/>
</dbReference>
<name>A0AAW1Q8A2_9CHLO</name>
<protein>
    <recommendedName>
        <fullName evidence="5">SF3 helicase domain-containing protein</fullName>
    </recommendedName>
</protein>
<dbReference type="PANTHER" id="PTHR35372:SF2">
    <property type="entry name" value="SF3 HELICASE DOMAIN-CONTAINING PROTEIN"/>
    <property type="match status" value="1"/>
</dbReference>
<dbReference type="AlphaFoldDB" id="A0AAW1Q8A2"/>
<dbReference type="EMBL" id="JALJOR010000005">
    <property type="protein sequence ID" value="KAK9816554.1"/>
    <property type="molecule type" value="Genomic_DNA"/>
</dbReference>
<organism evidence="6 7">
    <name type="scientific">[Myrmecia] bisecta</name>
    <dbReference type="NCBI Taxonomy" id="41462"/>
    <lineage>
        <taxon>Eukaryota</taxon>
        <taxon>Viridiplantae</taxon>
        <taxon>Chlorophyta</taxon>
        <taxon>core chlorophytes</taxon>
        <taxon>Trebouxiophyceae</taxon>
        <taxon>Trebouxiales</taxon>
        <taxon>Trebouxiaceae</taxon>
        <taxon>Myrmecia</taxon>
    </lineage>
</organism>
<accession>A0AAW1Q8A2</accession>
<keyword evidence="7" id="KW-1185">Reference proteome</keyword>
<dbReference type="Proteomes" id="UP001489004">
    <property type="component" value="Unassembled WGS sequence"/>
</dbReference>
<dbReference type="InterPro" id="IPR051620">
    <property type="entry name" value="ORF904-like_C"/>
</dbReference>
<dbReference type="GO" id="GO:0016787">
    <property type="term" value="F:hydrolase activity"/>
    <property type="evidence" value="ECO:0007669"/>
    <property type="project" value="UniProtKB-KW"/>
</dbReference>
<keyword evidence="3" id="KW-0067">ATP-binding</keyword>
<dbReference type="GO" id="GO:0005524">
    <property type="term" value="F:ATP binding"/>
    <property type="evidence" value="ECO:0007669"/>
    <property type="project" value="UniProtKB-KW"/>
</dbReference>
<dbReference type="InterPro" id="IPR014015">
    <property type="entry name" value="Helicase_SF3_DNA-vir"/>
</dbReference>
<dbReference type="PANTHER" id="PTHR35372">
    <property type="entry name" value="ATP BINDING PROTEIN-RELATED"/>
    <property type="match status" value="1"/>
</dbReference>
<dbReference type="PROSITE" id="PS51206">
    <property type="entry name" value="SF3_HELICASE_1"/>
    <property type="match status" value="1"/>
</dbReference>
<keyword evidence="1" id="KW-0547">Nucleotide-binding</keyword>
<evidence type="ECO:0000313" key="7">
    <source>
        <dbReference type="Proteomes" id="UP001489004"/>
    </source>
</evidence>
<feature type="domain" description="SF3 helicase" evidence="5">
    <location>
        <begin position="194"/>
        <end position="412"/>
    </location>
</feature>
<feature type="compositionally biased region" description="Low complexity" evidence="4">
    <location>
        <begin position="508"/>
        <end position="522"/>
    </location>
</feature>
<evidence type="ECO:0000256" key="3">
    <source>
        <dbReference type="ARBA" id="ARBA00022840"/>
    </source>
</evidence>
<gene>
    <name evidence="6" type="ORF">WJX72_001852</name>
</gene>
<keyword evidence="2" id="KW-0378">Hydrolase</keyword>
<comment type="caution">
    <text evidence="6">The sequence shown here is derived from an EMBL/GenBank/DDBJ whole genome shotgun (WGS) entry which is preliminary data.</text>
</comment>
<feature type="region of interest" description="Disordered" evidence="4">
    <location>
        <begin position="499"/>
        <end position="522"/>
    </location>
</feature>
<proteinExistence type="predicted"/>
<evidence type="ECO:0000256" key="2">
    <source>
        <dbReference type="ARBA" id="ARBA00022801"/>
    </source>
</evidence>
<evidence type="ECO:0000259" key="5">
    <source>
        <dbReference type="PROSITE" id="PS51206"/>
    </source>
</evidence>
<reference evidence="6 7" key="1">
    <citation type="journal article" date="2024" name="Nat. Commun.">
        <title>Phylogenomics reveals the evolutionary origins of lichenization in chlorophyte algae.</title>
        <authorList>
            <person name="Puginier C."/>
            <person name="Libourel C."/>
            <person name="Otte J."/>
            <person name="Skaloud P."/>
            <person name="Haon M."/>
            <person name="Grisel S."/>
            <person name="Petersen M."/>
            <person name="Berrin J.G."/>
            <person name="Delaux P.M."/>
            <person name="Dal Grande F."/>
            <person name="Keller J."/>
        </authorList>
    </citation>
    <scope>NUCLEOTIDE SEQUENCE [LARGE SCALE GENOMIC DNA]</scope>
    <source>
        <strain evidence="6 7">SAG 2043</strain>
    </source>
</reference>
<evidence type="ECO:0000256" key="4">
    <source>
        <dbReference type="SAM" id="MobiDB-lite"/>
    </source>
</evidence>
<dbReference type="InterPro" id="IPR014818">
    <property type="entry name" value="Phage/plasmid_primase_P4_C"/>
</dbReference>
<sequence>MARADDWRTYMALKASQRLTKASSTPVLTPGYISKWLQQPLTDWRFAELFDAAFPGQFKCVDATSKDFFRFTNHRWVANAGGDVSKLMSVHLHDALHEHARSLVDESVRKKAYRASLEFQCVTRKDKIKRALVGLTGDPTFVERLDSKVNLLGFDNGVYDLDAAQFWGVRPEDAITFSVGYEYTPNVEMSIRAEVLAFVHSIFGNAEVEEYVLLITASCLHGYRRFEEFYFHTGVGRNGKGALAELFAFVFGDYMGTMDTTFFTQPRKNSSGSQPELANKKGVRYLSAREAEDKEKIQVAKLNKITGGDPIETRGLFGKPFTYKPQFGIHFHFNALPKLSRSGQKASEERTRVVEYPNVFTSNPAPNTNQRLADPDIKQTKVSSLEWRQQTMLMLLELFHTKVKGQKSLKPPAAVKQAAEGYLDGCNPAKAWVDQNYRMEDIKNARVLVTDLYLAYKKSCDDAVDQHSFNAGVEAMGVVKRKISRLYWCGLRELSDDEKKARQDDAEQAAAEQDAALETISL</sequence>
<evidence type="ECO:0000256" key="1">
    <source>
        <dbReference type="ARBA" id="ARBA00022741"/>
    </source>
</evidence>